<dbReference type="Proteomes" id="UP000526889">
    <property type="component" value="Unassembled WGS sequence"/>
</dbReference>
<name>A0A7K9NAT0_9CORV</name>
<evidence type="ECO:0000256" key="4">
    <source>
        <dbReference type="ARBA" id="ARBA00022729"/>
    </source>
</evidence>
<dbReference type="CDD" id="cd00063">
    <property type="entry name" value="FN3"/>
    <property type="match status" value="1"/>
</dbReference>
<keyword evidence="4" id="KW-0732">Signal</keyword>
<evidence type="ECO:0000256" key="9">
    <source>
        <dbReference type="ARBA" id="ARBA00023180"/>
    </source>
</evidence>
<comment type="similarity">
    <text evidence="2">Belongs to the type I cytokine receptor family. Type 2 subfamily.</text>
</comment>
<gene>
    <name evidence="12" type="primary">Il12rb1</name>
    <name evidence="12" type="ORF">EDOCOE_R13145</name>
</gene>
<dbReference type="InterPro" id="IPR052672">
    <property type="entry name" value="Type1_Cytokine_Rcpt_Type2"/>
</dbReference>
<evidence type="ECO:0000256" key="1">
    <source>
        <dbReference type="ARBA" id="ARBA00004479"/>
    </source>
</evidence>
<dbReference type="InterPro" id="IPR013783">
    <property type="entry name" value="Ig-like_fold"/>
</dbReference>
<dbReference type="Pfam" id="PF00041">
    <property type="entry name" value="fn3"/>
    <property type="match status" value="1"/>
</dbReference>
<proteinExistence type="inferred from homology"/>
<comment type="subcellular location">
    <subcellularLocation>
        <location evidence="1">Membrane</location>
        <topology evidence="1">Single-pass type I membrane protein</topology>
    </subcellularLocation>
</comment>
<keyword evidence="5" id="KW-0677">Repeat</keyword>
<dbReference type="PANTHER" id="PTHR48423">
    <property type="entry name" value="INTERLEUKIN-27 RECEPTOR SUBUNIT ALPHA"/>
    <property type="match status" value="1"/>
</dbReference>
<evidence type="ECO:0000256" key="10">
    <source>
        <dbReference type="SAM" id="MobiDB-lite"/>
    </source>
</evidence>
<feature type="domain" description="Fibronectin type-III" evidence="11">
    <location>
        <begin position="388"/>
        <end position="481"/>
    </location>
</feature>
<reference evidence="12 13" key="1">
    <citation type="submission" date="2019-09" db="EMBL/GenBank/DDBJ databases">
        <title>Bird 10,000 Genomes (B10K) Project - Family phase.</title>
        <authorList>
            <person name="Zhang G."/>
        </authorList>
    </citation>
    <scope>NUCLEOTIDE SEQUENCE [LARGE SCALE GENOMIC DNA]</scope>
    <source>
        <strain evidence="12">B10K-DU-001-25</strain>
        <tissue evidence="12">Muscle</tissue>
    </source>
</reference>
<evidence type="ECO:0000256" key="5">
    <source>
        <dbReference type="ARBA" id="ARBA00022737"/>
    </source>
</evidence>
<organism evidence="12 13">
    <name type="scientific">Edolisoma coerulescens</name>
    <dbReference type="NCBI Taxonomy" id="2585810"/>
    <lineage>
        <taxon>Eukaryota</taxon>
        <taxon>Metazoa</taxon>
        <taxon>Chordata</taxon>
        <taxon>Craniata</taxon>
        <taxon>Vertebrata</taxon>
        <taxon>Euteleostomi</taxon>
        <taxon>Archelosauria</taxon>
        <taxon>Archosauria</taxon>
        <taxon>Dinosauria</taxon>
        <taxon>Saurischia</taxon>
        <taxon>Theropoda</taxon>
        <taxon>Coelurosauria</taxon>
        <taxon>Aves</taxon>
        <taxon>Neognathae</taxon>
        <taxon>Neoaves</taxon>
        <taxon>Telluraves</taxon>
        <taxon>Australaves</taxon>
        <taxon>Passeriformes</taxon>
        <taxon>Corvoidea</taxon>
        <taxon>Campephagidae</taxon>
        <taxon>Edolisoma</taxon>
    </lineage>
</organism>
<accession>A0A7K9NAT0</accession>
<feature type="non-terminal residue" evidence="12">
    <location>
        <position position="1"/>
    </location>
</feature>
<dbReference type="InterPro" id="IPR036116">
    <property type="entry name" value="FN3_sf"/>
</dbReference>
<dbReference type="SUPFAM" id="SSF49265">
    <property type="entry name" value="Fibronectin type III"/>
    <property type="match status" value="1"/>
</dbReference>
<feature type="region of interest" description="Disordered" evidence="10">
    <location>
        <begin position="619"/>
        <end position="659"/>
    </location>
</feature>
<evidence type="ECO:0000313" key="13">
    <source>
        <dbReference type="Proteomes" id="UP000526889"/>
    </source>
</evidence>
<dbReference type="PANTHER" id="PTHR48423:SF1">
    <property type="entry name" value="INTERLEUKIN-27 RECEPTOR SUBUNIT ALPHA"/>
    <property type="match status" value="1"/>
</dbReference>
<dbReference type="AlphaFoldDB" id="A0A7K9NAT0"/>
<evidence type="ECO:0000256" key="6">
    <source>
        <dbReference type="ARBA" id="ARBA00022989"/>
    </source>
</evidence>
<keyword evidence="3" id="KW-0812">Transmembrane</keyword>
<dbReference type="Gene3D" id="2.60.40.10">
    <property type="entry name" value="Immunoglobulins"/>
    <property type="match status" value="2"/>
</dbReference>
<evidence type="ECO:0000256" key="8">
    <source>
        <dbReference type="ARBA" id="ARBA00023170"/>
    </source>
</evidence>
<dbReference type="GO" id="GO:0005886">
    <property type="term" value="C:plasma membrane"/>
    <property type="evidence" value="ECO:0007669"/>
    <property type="project" value="UniProtKB-ARBA"/>
</dbReference>
<feature type="compositionally biased region" description="Acidic residues" evidence="10">
    <location>
        <begin position="639"/>
        <end position="649"/>
    </location>
</feature>
<evidence type="ECO:0000256" key="7">
    <source>
        <dbReference type="ARBA" id="ARBA00023136"/>
    </source>
</evidence>
<dbReference type="SMART" id="SM00060">
    <property type="entry name" value="FN3"/>
    <property type="match status" value="2"/>
</dbReference>
<dbReference type="PROSITE" id="PS50853">
    <property type="entry name" value="FN3"/>
    <property type="match status" value="1"/>
</dbReference>
<keyword evidence="8" id="KW-0675">Receptor</keyword>
<protein>
    <submittedName>
        <fullName evidence="12">I12R1 protein</fullName>
    </submittedName>
</protein>
<comment type="caution">
    <text evidence="12">The sequence shown here is derived from an EMBL/GenBank/DDBJ whole genome shotgun (WGS) entry which is preliminary data.</text>
</comment>
<dbReference type="InterPro" id="IPR003961">
    <property type="entry name" value="FN3_dom"/>
</dbReference>
<evidence type="ECO:0000256" key="3">
    <source>
        <dbReference type="ARBA" id="ARBA00022692"/>
    </source>
</evidence>
<evidence type="ECO:0000256" key="2">
    <source>
        <dbReference type="ARBA" id="ARBA00008921"/>
    </source>
</evidence>
<keyword evidence="9" id="KW-0325">Glycoprotein</keyword>
<feature type="non-terminal residue" evidence="12">
    <location>
        <position position="687"/>
    </location>
</feature>
<dbReference type="EMBL" id="VWZW01002781">
    <property type="protein sequence ID" value="NXH84020.1"/>
    <property type="molecule type" value="Genomic_DNA"/>
</dbReference>
<keyword evidence="6" id="KW-1133">Transmembrane helix</keyword>
<evidence type="ECO:0000313" key="12">
    <source>
        <dbReference type="EMBL" id="NXH84020.1"/>
    </source>
</evidence>
<keyword evidence="13" id="KW-1185">Reference proteome</keyword>
<keyword evidence="7" id="KW-0472">Membrane</keyword>
<evidence type="ECO:0000259" key="11">
    <source>
        <dbReference type="PROSITE" id="PS50853"/>
    </source>
</evidence>
<sequence length="687" mass="74953">FEKRNLCRRFEAGTVTSYSSLHRHVYIFENTTAWVEARWGDQVHRTPNHTLHLSKAVKLDPPPAGMPFSKTGGQLRVRVPRPQCHGLEQLPQWEARFWRVGDSSWTQVTCETVMMTGEDDSVTCALGVNGTFVVQLRHKPPHWSSYWSDWSSNISVPEEILGSPVLSHQLGKLGRDGQRVLRLSWQVQWSPWGPSWLSTTLSSPESPPFPPQPVLKEQRDVTYKLDVHMLACGCAESDEEDTVVLGWEVTEHNLTLSGAEYEILLTAVNAAGPGPARQLRVPAEQHADLSFKEISVVGSTVTAQWEAPVPGDAFCFEQQTLPEPPKQGVCIQQEFPANSTHGLTSTPGSSPGALAAPGCHRLAVHGWDVERGWATFALWHHYASNDSLAVPINISTAGAAAVVLQWKPSPRAACPGALAKYRICHAAEGDNVTHSEVDATASNYTLQNLQPGTAYRVGVWEVTEDSEGTCSAWWHFQTKALGPQGAAWRGNLKYLSISLGVPAAAAIYHLSKRRARRLLFPPLPKPVGTKAIQFSAGEMSQGQPRTGLLEPSERFNPAELLLTEPDPSEETADRGTETAVPLPAVLQPGPALEKPPPAVVSPPGCAGELPFAYRRQEMLSPVGSPLPGSASCTGHPPGEEEEEEEEEEEGRQGLHQPLIPIALLISDKPIIIRDGEGWDPPPEKSVP</sequence>